<organism evidence="1 2">
    <name type="scientific">Pisolithus microcarpus 441</name>
    <dbReference type="NCBI Taxonomy" id="765257"/>
    <lineage>
        <taxon>Eukaryota</taxon>
        <taxon>Fungi</taxon>
        <taxon>Dikarya</taxon>
        <taxon>Basidiomycota</taxon>
        <taxon>Agaricomycotina</taxon>
        <taxon>Agaricomycetes</taxon>
        <taxon>Agaricomycetidae</taxon>
        <taxon>Boletales</taxon>
        <taxon>Sclerodermatineae</taxon>
        <taxon>Pisolithaceae</taxon>
        <taxon>Pisolithus</taxon>
    </lineage>
</organism>
<reference evidence="1 2" key="1">
    <citation type="submission" date="2014-04" db="EMBL/GenBank/DDBJ databases">
        <authorList>
            <consortium name="DOE Joint Genome Institute"/>
            <person name="Kuo A."/>
            <person name="Kohler A."/>
            <person name="Costa M.D."/>
            <person name="Nagy L.G."/>
            <person name="Floudas D."/>
            <person name="Copeland A."/>
            <person name="Barry K.W."/>
            <person name="Cichocki N."/>
            <person name="Veneault-Fourrey C."/>
            <person name="LaButti K."/>
            <person name="Lindquist E.A."/>
            <person name="Lipzen A."/>
            <person name="Lundell T."/>
            <person name="Morin E."/>
            <person name="Murat C."/>
            <person name="Sun H."/>
            <person name="Tunlid A."/>
            <person name="Henrissat B."/>
            <person name="Grigoriev I.V."/>
            <person name="Hibbett D.S."/>
            <person name="Martin F."/>
            <person name="Nordberg H.P."/>
            <person name="Cantor M.N."/>
            <person name="Hua S.X."/>
        </authorList>
    </citation>
    <scope>NUCLEOTIDE SEQUENCE [LARGE SCALE GENOMIC DNA]</scope>
    <source>
        <strain evidence="1 2">441</strain>
    </source>
</reference>
<name>A0A0C9ZCG3_9AGAM</name>
<evidence type="ECO:0000313" key="1">
    <source>
        <dbReference type="EMBL" id="KIK17653.1"/>
    </source>
</evidence>
<proteinExistence type="predicted"/>
<protein>
    <submittedName>
        <fullName evidence="1">Uncharacterized protein</fullName>
    </submittedName>
</protein>
<sequence>MRTSKRAVYTRRVQNERQFSVNIRPTVGQLPDFLSPLQPTCTIRIYLFIRAFSLVSTATRDHPLYT</sequence>
<reference evidence="2" key="2">
    <citation type="submission" date="2015-01" db="EMBL/GenBank/DDBJ databases">
        <title>Evolutionary Origins and Diversification of the Mycorrhizal Mutualists.</title>
        <authorList>
            <consortium name="DOE Joint Genome Institute"/>
            <consortium name="Mycorrhizal Genomics Consortium"/>
            <person name="Kohler A."/>
            <person name="Kuo A."/>
            <person name="Nagy L.G."/>
            <person name="Floudas D."/>
            <person name="Copeland A."/>
            <person name="Barry K.W."/>
            <person name="Cichocki N."/>
            <person name="Veneault-Fourrey C."/>
            <person name="LaButti K."/>
            <person name="Lindquist E.A."/>
            <person name="Lipzen A."/>
            <person name="Lundell T."/>
            <person name="Morin E."/>
            <person name="Murat C."/>
            <person name="Riley R."/>
            <person name="Ohm R."/>
            <person name="Sun H."/>
            <person name="Tunlid A."/>
            <person name="Henrissat B."/>
            <person name="Grigoriev I.V."/>
            <person name="Hibbett D.S."/>
            <person name="Martin F."/>
        </authorList>
    </citation>
    <scope>NUCLEOTIDE SEQUENCE [LARGE SCALE GENOMIC DNA]</scope>
    <source>
        <strain evidence="2">441</strain>
    </source>
</reference>
<accession>A0A0C9ZCG3</accession>
<dbReference type="AlphaFoldDB" id="A0A0C9ZCG3"/>
<gene>
    <name evidence="1" type="ORF">PISMIDRAFT_215579</name>
</gene>
<dbReference type="Proteomes" id="UP000054018">
    <property type="component" value="Unassembled WGS sequence"/>
</dbReference>
<evidence type="ECO:0000313" key="2">
    <source>
        <dbReference type="Proteomes" id="UP000054018"/>
    </source>
</evidence>
<dbReference type="EMBL" id="KN833823">
    <property type="protein sequence ID" value="KIK17653.1"/>
    <property type="molecule type" value="Genomic_DNA"/>
</dbReference>
<keyword evidence="2" id="KW-1185">Reference proteome</keyword>
<dbReference type="HOGENOM" id="CLU_2832119_0_0_1"/>